<proteinExistence type="inferred from homology"/>
<accession>A0A0G4ES24</accession>
<dbReference type="Pfam" id="PF01915">
    <property type="entry name" value="Glyco_hydro_3_C"/>
    <property type="match status" value="1"/>
</dbReference>
<dbReference type="GO" id="GO:0031222">
    <property type="term" value="P:arabinan catabolic process"/>
    <property type="evidence" value="ECO:0007669"/>
    <property type="project" value="TreeGrafter"/>
</dbReference>
<comment type="similarity">
    <text evidence="1">Belongs to the glycosyl hydrolase 3 family.</text>
</comment>
<dbReference type="InterPro" id="IPR017853">
    <property type="entry name" value="GH"/>
</dbReference>
<dbReference type="InterPro" id="IPR013783">
    <property type="entry name" value="Ig-like_fold"/>
</dbReference>
<dbReference type="GO" id="GO:0046556">
    <property type="term" value="F:alpha-L-arabinofuranosidase activity"/>
    <property type="evidence" value="ECO:0007669"/>
    <property type="project" value="TreeGrafter"/>
</dbReference>
<dbReference type="Gene3D" id="3.20.20.300">
    <property type="entry name" value="Glycoside hydrolase, family 3, N-terminal domain"/>
    <property type="match status" value="1"/>
</dbReference>
<dbReference type="Gene3D" id="2.60.40.10">
    <property type="entry name" value="Immunoglobulins"/>
    <property type="match status" value="1"/>
</dbReference>
<reference evidence="6 7" key="1">
    <citation type="submission" date="2014-11" db="EMBL/GenBank/DDBJ databases">
        <authorList>
            <person name="Zhu J."/>
            <person name="Qi W."/>
            <person name="Song R."/>
        </authorList>
    </citation>
    <scope>NUCLEOTIDE SEQUENCE [LARGE SCALE GENOMIC DNA]</scope>
</reference>
<dbReference type="STRING" id="1169540.A0A0G4ES24"/>
<dbReference type="InterPro" id="IPR036881">
    <property type="entry name" value="Glyco_hydro_3_C_sf"/>
</dbReference>
<dbReference type="InterPro" id="IPR001764">
    <property type="entry name" value="Glyco_hydro_3_N"/>
</dbReference>
<protein>
    <recommendedName>
        <fullName evidence="5">Fibronectin type III-like domain-containing protein</fullName>
    </recommendedName>
</protein>
<dbReference type="OrthoDB" id="47059at2759"/>
<dbReference type="PANTHER" id="PTHR42721:SF3">
    <property type="entry name" value="BETA-D-XYLOSIDASE 5-RELATED"/>
    <property type="match status" value="1"/>
</dbReference>
<evidence type="ECO:0000256" key="4">
    <source>
        <dbReference type="ARBA" id="ARBA00023295"/>
    </source>
</evidence>
<dbReference type="Proteomes" id="UP000041254">
    <property type="component" value="Unassembled WGS sequence"/>
</dbReference>
<dbReference type="PhylomeDB" id="A0A0G4ES24"/>
<dbReference type="OMA" id="WGFKGHV"/>
<gene>
    <name evidence="6" type="ORF">Vbra_2405</name>
</gene>
<dbReference type="GO" id="GO:0045493">
    <property type="term" value="P:xylan catabolic process"/>
    <property type="evidence" value="ECO:0007669"/>
    <property type="project" value="InterPro"/>
</dbReference>
<keyword evidence="3" id="KW-0378">Hydrolase</keyword>
<evidence type="ECO:0000313" key="7">
    <source>
        <dbReference type="Proteomes" id="UP000041254"/>
    </source>
</evidence>
<dbReference type="Gene3D" id="3.40.50.1700">
    <property type="entry name" value="Glycoside hydrolase family 3 C-terminal domain"/>
    <property type="match status" value="1"/>
</dbReference>
<keyword evidence="4" id="KW-0326">Glycosidase</keyword>
<evidence type="ECO:0000256" key="1">
    <source>
        <dbReference type="ARBA" id="ARBA00005336"/>
    </source>
</evidence>
<keyword evidence="7" id="KW-1185">Reference proteome</keyword>
<name>A0A0G4ES24_VITBC</name>
<organism evidence="6 7">
    <name type="scientific">Vitrella brassicaformis (strain CCMP3155)</name>
    <dbReference type="NCBI Taxonomy" id="1169540"/>
    <lineage>
        <taxon>Eukaryota</taxon>
        <taxon>Sar</taxon>
        <taxon>Alveolata</taxon>
        <taxon>Colpodellida</taxon>
        <taxon>Vitrellaceae</taxon>
        <taxon>Vitrella</taxon>
    </lineage>
</organism>
<evidence type="ECO:0000256" key="2">
    <source>
        <dbReference type="ARBA" id="ARBA00022729"/>
    </source>
</evidence>
<dbReference type="InterPro" id="IPR002772">
    <property type="entry name" value="Glyco_hydro_3_C"/>
</dbReference>
<dbReference type="SUPFAM" id="SSF52279">
    <property type="entry name" value="Beta-D-glucan exohydrolase, C-terminal domain"/>
    <property type="match status" value="1"/>
</dbReference>
<dbReference type="EMBL" id="CDMY01000296">
    <property type="protein sequence ID" value="CEM00660.1"/>
    <property type="molecule type" value="Genomic_DNA"/>
</dbReference>
<dbReference type="VEuPathDB" id="CryptoDB:Vbra_2405"/>
<evidence type="ECO:0000313" key="6">
    <source>
        <dbReference type="EMBL" id="CEM00660.1"/>
    </source>
</evidence>
<dbReference type="GO" id="GO:0009044">
    <property type="term" value="F:xylan 1,4-beta-xylosidase activity"/>
    <property type="evidence" value="ECO:0007669"/>
    <property type="project" value="InterPro"/>
</dbReference>
<dbReference type="SUPFAM" id="SSF51445">
    <property type="entry name" value="(Trans)glycosidases"/>
    <property type="match status" value="1"/>
</dbReference>
<feature type="domain" description="Fibronectin type III-like" evidence="5">
    <location>
        <begin position="663"/>
        <end position="736"/>
    </location>
</feature>
<dbReference type="PRINTS" id="PR00133">
    <property type="entry name" value="GLHYDRLASE3"/>
</dbReference>
<evidence type="ECO:0000259" key="5">
    <source>
        <dbReference type="SMART" id="SM01217"/>
    </source>
</evidence>
<dbReference type="InterPro" id="IPR044993">
    <property type="entry name" value="BXL"/>
</dbReference>
<sequence length="794" mass="85717">MAFCDSSLDETTRVRDLIRRLTNPEKLFQLTNHGAGIRRLGIPAFEYWTEALHGVAHSQGVKFGGDYPFATSFPQVTTSAASFDRHMWRRIGSAVSTEVRAFHNAGRAGLTVWTPNINVVRDPRWGRSQETPGEDPYVASVYAVEYVRGLQKGDDRRYAKVAATCKHYTAYDMDSWNGTDRHHYDAIVHPIDLAETFLPPFQACVEVADAQSIMCAYNAINGTPACASHLFQTDVLRDAWGFDGFVVSDCGAINDVYGNHHYVKSRAEATAVSIKAGCDMSCGNTYELGADFALLRGFMRRKDLNQALERIFRVRMRLGLLQPDDTQPYKDIGRSQIDTQEHRNLALEAASKGIVLLKNRVSTLPLSLKPEQQIAVIGPAGVASTTLLGNYQGTPPFILGPAEGLMKVVGDGRVKVEKACMDGVKCEDYSGRERAVAMVQEGGVGAVVVAVGLDLTIEREGIDRKELTLPEKEEALVSDIGAELKASGKPGVLVLALGGPVDVSNIPNADAYGAVIWTGYPGQAGGEALALILAGKVSPSGRLPFTFYPAKYVREVSMFDMTMRPSPTNPGRTYKFYKDIKSVVAPFGYGLSYTTFSYHFIGAATGLSSHPPSANALQPSLSLSTRQLCPHSPCSHGSLVDDAQTGVWMAVTVTNTGEVASDTSVLAFLKPGSAQGEGVSAPISQLVGFERTGVMQPGEKRTVMVFGARELFALVRGGGERWLLPGSGVVTIGGHAYSGVSEWDDNKDGEGGSNGEVVAHVPLSITGDEVMVSRVPWASGRREQDIFLDTLIYS</sequence>
<dbReference type="InterPro" id="IPR026891">
    <property type="entry name" value="Fn3-like"/>
</dbReference>
<dbReference type="SMART" id="SM01217">
    <property type="entry name" value="Fn3_like"/>
    <property type="match status" value="1"/>
</dbReference>
<dbReference type="InterPro" id="IPR036962">
    <property type="entry name" value="Glyco_hydro_3_N_sf"/>
</dbReference>
<keyword evidence="2" id="KW-0732">Signal</keyword>
<evidence type="ECO:0000256" key="3">
    <source>
        <dbReference type="ARBA" id="ARBA00022801"/>
    </source>
</evidence>
<dbReference type="InParanoid" id="A0A0G4ES24"/>
<dbReference type="PANTHER" id="PTHR42721">
    <property type="entry name" value="SUGAR HYDROLASE-RELATED"/>
    <property type="match status" value="1"/>
</dbReference>
<dbReference type="AlphaFoldDB" id="A0A0G4ES24"/>
<dbReference type="Pfam" id="PF00933">
    <property type="entry name" value="Glyco_hydro_3"/>
    <property type="match status" value="1"/>
</dbReference>